<dbReference type="KEGG" id="vg:14012924"/>
<proteinExistence type="predicted"/>
<sequence length="59" mass="6827">METVIATTKINGLDNEVSLIHDGNEYVVSYGIYKTYHDAINEAFEDYMKAIEIAYDDYR</sequence>
<organism evidence="1 2">
    <name type="scientific">Klebsiella phage vB_KleM_RaK2</name>
    <dbReference type="NCBI Taxonomy" id="1147094"/>
    <lineage>
        <taxon>Viruses</taxon>
        <taxon>Duplodnaviria</taxon>
        <taxon>Heunggongvirae</taxon>
        <taxon>Uroviricota</taxon>
        <taxon>Caudoviricetes</taxon>
        <taxon>Alcyoneusvirus</taxon>
        <taxon>Alcyoneusvirus RaK2</taxon>
    </lineage>
</organism>
<accession>H6X4E3</accession>
<evidence type="ECO:0000313" key="1">
    <source>
        <dbReference type="EMBL" id="AFA44609.1"/>
    </source>
</evidence>
<reference evidence="1 2" key="1">
    <citation type="journal article" date="2012" name="J. Virol.">
        <title>Genome of Klebsiella sp.-Infecting Bacteriophage vB_KleM_RaK2.</title>
        <authorList>
            <person name="Simoliunas E."/>
            <person name="Kaliniene L."/>
            <person name="Truncaite L."/>
            <person name="Klausa V."/>
            <person name="Zajanckauskaite A."/>
            <person name="Meskys R."/>
        </authorList>
    </citation>
    <scope>NUCLEOTIDE SEQUENCE [LARGE SCALE GENOMIC DNA]</scope>
</reference>
<name>H6X4E3_9CAUD</name>
<gene>
    <name evidence="1" type="ORF">RaK2_00336</name>
</gene>
<keyword evidence="2" id="KW-1185">Reference proteome</keyword>
<evidence type="ECO:0000313" key="2">
    <source>
        <dbReference type="Proteomes" id="UP000007524"/>
    </source>
</evidence>
<dbReference type="GeneID" id="14012924"/>
<evidence type="ECO:0008006" key="3">
    <source>
        <dbReference type="Google" id="ProtNLM"/>
    </source>
</evidence>
<dbReference type="EMBL" id="JQ513383">
    <property type="protein sequence ID" value="AFA44609.1"/>
    <property type="molecule type" value="Genomic_DNA"/>
</dbReference>
<protein>
    <recommendedName>
        <fullName evidence="3">Phage protein</fullName>
    </recommendedName>
</protein>
<dbReference type="RefSeq" id="YP_007007491.1">
    <property type="nucleotide sequence ID" value="NC_019526.1"/>
</dbReference>
<dbReference type="Proteomes" id="UP000007524">
    <property type="component" value="Segment"/>
</dbReference>